<dbReference type="Pfam" id="PF05764">
    <property type="entry name" value="YL1"/>
    <property type="match status" value="1"/>
</dbReference>
<evidence type="ECO:0000256" key="5">
    <source>
        <dbReference type="ARBA" id="ARBA00011137"/>
    </source>
</evidence>
<evidence type="ECO:0000256" key="19">
    <source>
        <dbReference type="SAM" id="MobiDB-lite"/>
    </source>
</evidence>
<dbReference type="InterPro" id="IPR029058">
    <property type="entry name" value="AB_hydrolase_fold"/>
</dbReference>
<evidence type="ECO:0000256" key="4">
    <source>
        <dbReference type="ARBA" id="ARBA00010701"/>
    </source>
</evidence>
<dbReference type="GO" id="GO:0034727">
    <property type="term" value="P:piecemeal microautophagy of the nucleus"/>
    <property type="evidence" value="ECO:0007669"/>
    <property type="project" value="TreeGrafter"/>
</dbReference>
<organism evidence="21">
    <name type="scientific">Gibberella zeae</name>
    <name type="common">Wheat head blight fungus</name>
    <name type="synonym">Fusarium graminearum</name>
    <dbReference type="NCBI Taxonomy" id="5518"/>
    <lineage>
        <taxon>Eukaryota</taxon>
        <taxon>Fungi</taxon>
        <taxon>Dikarya</taxon>
        <taxon>Ascomycota</taxon>
        <taxon>Pezizomycotina</taxon>
        <taxon>Sordariomycetes</taxon>
        <taxon>Hypocreomycetidae</taxon>
        <taxon>Hypocreales</taxon>
        <taxon>Nectriaceae</taxon>
        <taxon>Fusarium</taxon>
    </lineage>
</organism>
<keyword evidence="8" id="KW-0967">Endosome</keyword>
<evidence type="ECO:0000256" key="13">
    <source>
        <dbReference type="ARBA" id="ARBA00023006"/>
    </source>
</evidence>
<dbReference type="GO" id="GO:0006660">
    <property type="term" value="P:phosphatidylserine catabolic process"/>
    <property type="evidence" value="ECO:0007669"/>
    <property type="project" value="TreeGrafter"/>
</dbReference>
<keyword evidence="14" id="KW-0443">Lipid metabolism</keyword>
<keyword evidence="12" id="KW-1133">Transmembrane helix</keyword>
<dbReference type="GO" id="GO:0032585">
    <property type="term" value="C:multivesicular body membrane"/>
    <property type="evidence" value="ECO:0007669"/>
    <property type="project" value="UniProtKB-SubCell"/>
</dbReference>
<feature type="compositionally biased region" description="Low complexity" evidence="19">
    <location>
        <begin position="1534"/>
        <end position="1551"/>
    </location>
</feature>
<accession>A0A4E9EKL7</accession>
<feature type="compositionally biased region" description="Polar residues" evidence="19">
    <location>
        <begin position="782"/>
        <end position="798"/>
    </location>
</feature>
<evidence type="ECO:0000256" key="11">
    <source>
        <dbReference type="ARBA" id="ARBA00022968"/>
    </source>
</evidence>
<comment type="subunit">
    <text evidence="5">Binds to both phosphatidylinositol (PI) and phosphatidylinositol 3,5-bisphosphate (PIP2).</text>
</comment>
<feature type="region of interest" description="Disordered" evidence="19">
    <location>
        <begin position="601"/>
        <end position="623"/>
    </location>
</feature>
<feature type="compositionally biased region" description="Basic and acidic residues" evidence="19">
    <location>
        <begin position="874"/>
        <end position="886"/>
    </location>
</feature>
<feature type="compositionally biased region" description="Pro residues" evidence="19">
    <location>
        <begin position="1165"/>
        <end position="1177"/>
    </location>
</feature>
<dbReference type="Gene3D" id="3.40.50.1820">
    <property type="entry name" value="alpha/beta hydrolase"/>
    <property type="match status" value="1"/>
</dbReference>
<feature type="compositionally biased region" description="Low complexity" evidence="19">
    <location>
        <begin position="602"/>
        <end position="623"/>
    </location>
</feature>
<dbReference type="Pfam" id="PF01764">
    <property type="entry name" value="Lipase_3"/>
    <property type="match status" value="1"/>
</dbReference>
<feature type="compositionally biased region" description="Polar residues" evidence="19">
    <location>
        <begin position="1273"/>
        <end position="1297"/>
    </location>
</feature>
<feature type="compositionally biased region" description="Polar residues" evidence="19">
    <location>
        <begin position="1096"/>
        <end position="1105"/>
    </location>
</feature>
<feature type="region of interest" description="Disordered" evidence="19">
    <location>
        <begin position="1266"/>
        <end position="1336"/>
    </location>
</feature>
<dbReference type="GO" id="GO:0034496">
    <property type="term" value="P:multivesicular body membrane disassembly"/>
    <property type="evidence" value="ECO:0007669"/>
    <property type="project" value="TreeGrafter"/>
</dbReference>
<evidence type="ECO:0000259" key="20">
    <source>
        <dbReference type="SMART" id="SM00993"/>
    </source>
</evidence>
<sequence>MTLRNRNVSPHSRACRHEQSVYLKLILHPTRSCPKCRSELCIFAFIFVVCLHPFLDNVRLDRTLLTRPAHIFGPGSFEFSYISVELKVLKFQLASFTLQCFDMPASHFKHLALTDSSVKIVRLFGFVVHVVDPAMTTNRRSRLSGFRCASTARVTATLLLSFLAFSPSSASSDFGDRFHDDIILPPGPVLPSAPEIPEPAEHTFSLRHIYHHGTHLHPSLHRKRDVVHEQSRVYLAAEDDFSEYDILRLKAKSRPEPIHRLADRRPSVVDPMVAESRQRGYAAVLDASAWTMDQVSSPDIKDKDTVLTLALMTANAYVEHDTDADWEDVGERWNRSADFGWESDGLRGHVFVDDTNSTIVIGLKGTTTAVFDGEGTTTNDKVNDNLFFSCCCAQQGQWTWHQVCDCATGTYSCNNTCVVQALREENRYYGAARELYSNVTELYPDAQVWLTGHSLGGAVTSMLGMTYGLPVVTFEAVPEALPASRLGLPVPPGASAEYPQMRENTGTFHFGHTADPVYIGTCNGATASCTYGGYAMESTCHAGYECVYDVVADKGWRVGIGTHRIRSVIDDVIKKYDGVPECKRTPECRDCAQWKMYESNGTETTTTSSPSTTSTTRTRTRTSTCETPGWWGCLDKTTPVTTTTSTTSSSTSTCKTPGWFGCKDKTTSESSTTTTTEASPTTTCETPGRFWGCRDEVEATTTAKPGQVTNVPVTAAPTGTTDDSLSTALPETQRCLARNWFGICKEWAIDDLEFATDEILDDLTPADSDIASDADSDAEVQKGTSTSKDVDSQVNSEGTVEWLATTRERRSTAGNRMKSMLANEEPDSDLELLFAEDENDQGFSEVDENGSDVQMDSSDDEDDNGNNDDDLEGEKELEKQAKERRSAQRKRKAQEAIPAKFRKKVRIDPTTRTPAAPMRPAPRPKKKSERTSWLPSAADLPTRASSRQTTRLSKEQLHQQMVEREERRVKQLAQMQKKAAKLEAMKKPPMTQEERLREAAIVEKRNSKSLNRWEEAEKQREEERRAKLAALHNRTLKGPVITFWSGIGEWMGRHMVIEEPAKEKRKRGEKAKGKDMEKMTTVEEQKPKGQTALGDATSNTKEQLAQSQPPVTASPTPPVASESKETKASDPIKGDDCISKPRDSSSTAKDGTTMLKTEDANPSLAMPPPPHPPPTPPNGLAAPTLPPSKTISPLSPPASGLAAPSPPPPTPVGPTTTISFAPPTSGLSRPPDSKPSGVLAAPILAPPLGIGGNGAVPPMMGFGNPKSNVLAPPNTSQSAMPPTLSATAPTKNASSTIPSSQANPSTTATPASSTTNLRPTVNSSTLQVTSSTPNNSNIAQALESQPQPSTGARNAIVFQSFDENALKDRSIQTQVIFGRKMNRLSKPSPAPLCVITNHPARYRDPRTGLHYYNAYAYQEIQRLTRGEYQWSHILDAWVGCGTYAARGVPERFLNPDAKGPEKKPISHEGVKQNEATIDTQNRSPEIKAPEVTSEIRPSGEKMTGIGQGSSTPPNIEPSKATQPSTASPAVIGSANATNPAAATTPTPVLTNSTKSNP</sequence>
<evidence type="ECO:0000256" key="12">
    <source>
        <dbReference type="ARBA" id="ARBA00022989"/>
    </source>
</evidence>
<evidence type="ECO:0000256" key="17">
    <source>
        <dbReference type="ARBA" id="ARBA00024663"/>
    </source>
</evidence>
<evidence type="ECO:0000256" key="1">
    <source>
        <dbReference type="ARBA" id="ARBA00001024"/>
    </source>
</evidence>
<dbReference type="PANTHER" id="PTHR47175">
    <property type="entry name" value="LIPASE ATG15-RELATED"/>
    <property type="match status" value="1"/>
</dbReference>
<dbReference type="InterPro" id="IPR013272">
    <property type="entry name" value="Vps72/YL1_C"/>
</dbReference>
<evidence type="ECO:0000256" key="7">
    <source>
        <dbReference type="ARBA" id="ARBA00022692"/>
    </source>
</evidence>
<dbReference type="PRINTS" id="PR01217">
    <property type="entry name" value="PRICHEXTENSN"/>
</dbReference>
<proteinExistence type="inferred from homology"/>
<evidence type="ECO:0000256" key="16">
    <source>
        <dbReference type="ARBA" id="ARBA00023180"/>
    </source>
</evidence>
<reference evidence="21" key="1">
    <citation type="submission" date="2019-04" db="EMBL/GenBank/DDBJ databases">
        <authorList>
            <person name="Melise S."/>
            <person name="Noan J."/>
            <person name="Okalmin O."/>
        </authorList>
    </citation>
    <scope>NUCLEOTIDE SEQUENCE</scope>
    <source>
        <strain evidence="21">FN9</strain>
    </source>
</reference>
<dbReference type="GO" id="GO:0046461">
    <property type="term" value="P:neutral lipid catabolic process"/>
    <property type="evidence" value="ECO:0007669"/>
    <property type="project" value="TreeGrafter"/>
</dbReference>
<dbReference type="InterPro" id="IPR050805">
    <property type="entry name" value="ATG15_Lipase"/>
</dbReference>
<comment type="function">
    <text evidence="17">Lipase which is essential for lysis of subvacuolar cytoplasm to vacuole targeted bodies and intravacuolar autophagic bodies. Involved in the lysis of intravacuolar multivesicular body (MVB) vesicles. The intravacuolar membrane disintegration by ATG15 is critical to life span extension.</text>
</comment>
<keyword evidence="11" id="KW-0735">Signal-anchor</keyword>
<feature type="compositionally biased region" description="Polar residues" evidence="19">
    <location>
        <begin position="1508"/>
        <end position="1527"/>
    </location>
</feature>
<evidence type="ECO:0000256" key="14">
    <source>
        <dbReference type="ARBA" id="ARBA00023098"/>
    </source>
</evidence>
<dbReference type="CDD" id="cd00519">
    <property type="entry name" value="Lipase_3"/>
    <property type="match status" value="1"/>
</dbReference>
<feature type="region of interest" description="Disordered" evidence="19">
    <location>
        <begin position="1454"/>
        <end position="1557"/>
    </location>
</feature>
<comment type="catalytic activity">
    <reaction evidence="1">
        <text>a triacylglycerol + H2O = a diacylglycerol + a fatty acid + H(+)</text>
        <dbReference type="Rhea" id="RHEA:12044"/>
        <dbReference type="ChEBI" id="CHEBI:15377"/>
        <dbReference type="ChEBI" id="CHEBI:15378"/>
        <dbReference type="ChEBI" id="CHEBI:17855"/>
        <dbReference type="ChEBI" id="CHEBI:18035"/>
        <dbReference type="ChEBI" id="CHEBI:28868"/>
        <dbReference type="EC" id="3.1.1.3"/>
    </reaction>
</comment>
<feature type="compositionally biased region" description="Basic and acidic residues" evidence="19">
    <location>
        <begin position="980"/>
        <end position="994"/>
    </location>
</feature>
<evidence type="ECO:0000256" key="18">
    <source>
        <dbReference type="ARBA" id="ARBA00029828"/>
    </source>
</evidence>
<dbReference type="Pfam" id="PF08265">
    <property type="entry name" value="YL1_C"/>
    <property type="match status" value="1"/>
</dbReference>
<dbReference type="InterPro" id="IPR002921">
    <property type="entry name" value="Fungal_lipase-type"/>
</dbReference>
<dbReference type="FunFam" id="3.40.50.1820:FF:000129">
    <property type="entry name" value="Autophagy related lipase Atg15, putative"/>
    <property type="match status" value="1"/>
</dbReference>
<feature type="compositionally biased region" description="Basic and acidic residues" evidence="19">
    <location>
        <begin position="1458"/>
        <end position="1471"/>
    </location>
</feature>
<feature type="compositionally biased region" description="Low complexity" evidence="19">
    <location>
        <begin position="1298"/>
        <end position="1316"/>
    </location>
</feature>
<keyword evidence="9" id="KW-0378">Hydrolase</keyword>
<evidence type="ECO:0000256" key="9">
    <source>
        <dbReference type="ARBA" id="ARBA00022801"/>
    </source>
</evidence>
<gene>
    <name evidence="21" type="ORF">FUG_LOCUS477626</name>
</gene>
<comment type="subcellular location">
    <subcellularLocation>
        <location evidence="3">Endosome</location>
        <location evidence="3">Multivesicular body membrane</location>
        <topology evidence="3">Single-pass type II membrane protein</topology>
    </subcellularLocation>
    <subcellularLocation>
        <location evidence="2">Prevacuolar compartment membrane</location>
        <topology evidence="2">Single-pass type II membrane protein</topology>
    </subcellularLocation>
</comment>
<keyword evidence="15" id="KW-0472">Membrane</keyword>
<evidence type="ECO:0000256" key="6">
    <source>
        <dbReference type="ARBA" id="ARBA00013279"/>
    </source>
</evidence>
<feature type="region of interest" description="Disordered" evidence="19">
    <location>
        <begin position="1060"/>
        <end position="1244"/>
    </location>
</feature>
<keyword evidence="13" id="KW-0072">Autophagy</keyword>
<feature type="compositionally biased region" description="Basic and acidic residues" evidence="19">
    <location>
        <begin position="1070"/>
        <end position="1087"/>
    </location>
</feature>
<dbReference type="EC" id="3.1.1.3" evidence="6"/>
<evidence type="ECO:0000256" key="10">
    <source>
        <dbReference type="ARBA" id="ARBA00022963"/>
    </source>
</evidence>
<feature type="compositionally biased region" description="Polar residues" evidence="19">
    <location>
        <begin position="1317"/>
        <end position="1336"/>
    </location>
</feature>
<comment type="similarity">
    <text evidence="4">Belongs to the AB hydrolase superfamily. Lipase family.</text>
</comment>
<evidence type="ECO:0000313" key="21">
    <source>
        <dbReference type="EMBL" id="VIO62687.1"/>
    </source>
</evidence>
<feature type="region of interest" description="Disordered" evidence="19">
    <location>
        <begin position="842"/>
        <end position="952"/>
    </location>
</feature>
<feature type="region of interest" description="Disordered" evidence="19">
    <location>
        <begin position="768"/>
        <end position="824"/>
    </location>
</feature>
<dbReference type="GO" id="GO:0004620">
    <property type="term" value="F:phospholipase activity"/>
    <property type="evidence" value="ECO:0007669"/>
    <property type="project" value="TreeGrafter"/>
</dbReference>
<dbReference type="GO" id="GO:0004806">
    <property type="term" value="F:triacylglycerol lipase activity"/>
    <property type="evidence" value="ECO:0007669"/>
    <property type="project" value="UniProtKB-EC"/>
</dbReference>
<name>A0A4E9EKL7_GIBZA</name>
<feature type="compositionally biased region" description="Acidic residues" evidence="19">
    <location>
        <begin position="857"/>
        <end position="873"/>
    </location>
</feature>
<dbReference type="GO" id="GO:0005775">
    <property type="term" value="C:vacuolar lumen"/>
    <property type="evidence" value="ECO:0007669"/>
    <property type="project" value="TreeGrafter"/>
</dbReference>
<keyword evidence="7" id="KW-0812">Transmembrane</keyword>
<dbReference type="EMBL" id="CAAKMV010000163">
    <property type="protein sequence ID" value="VIO62687.1"/>
    <property type="molecule type" value="Genomic_DNA"/>
</dbReference>
<feature type="region of interest" description="Disordered" evidence="19">
    <location>
        <begin position="974"/>
        <end position="994"/>
    </location>
</feature>
<keyword evidence="16" id="KW-0325">Glycoprotein</keyword>
<evidence type="ECO:0000256" key="2">
    <source>
        <dbReference type="ARBA" id="ARBA00004270"/>
    </source>
</evidence>
<dbReference type="SUPFAM" id="SSF53474">
    <property type="entry name" value="alpha/beta-Hydrolases"/>
    <property type="match status" value="1"/>
</dbReference>
<dbReference type="InterPro" id="IPR046757">
    <property type="entry name" value="YL1_N"/>
</dbReference>
<keyword evidence="10" id="KW-0442">Lipid degradation</keyword>
<feature type="domain" description="Vps72/YL1 C-terminal" evidence="20">
    <location>
        <begin position="1391"/>
        <end position="1420"/>
    </location>
</feature>
<dbReference type="SMART" id="SM00993">
    <property type="entry name" value="YL1_C"/>
    <property type="match status" value="1"/>
</dbReference>
<evidence type="ECO:0000256" key="15">
    <source>
        <dbReference type="ARBA" id="ARBA00023136"/>
    </source>
</evidence>
<protein>
    <recommendedName>
        <fullName evidence="6">triacylglycerol lipase</fullName>
        <ecNumber evidence="6">3.1.1.3</ecNumber>
    </recommendedName>
    <alternativeName>
        <fullName evidence="18">Autophagy-related protein 15</fullName>
    </alternativeName>
</protein>
<feature type="compositionally biased region" description="Basic and acidic residues" evidence="19">
    <location>
        <begin position="1122"/>
        <end position="1143"/>
    </location>
</feature>
<dbReference type="PANTHER" id="PTHR47175:SF2">
    <property type="entry name" value="LIPASE ATG15-RELATED"/>
    <property type="match status" value="1"/>
</dbReference>
<evidence type="ECO:0000256" key="3">
    <source>
        <dbReference type="ARBA" id="ARBA00004343"/>
    </source>
</evidence>
<feature type="compositionally biased region" description="Polar residues" evidence="19">
    <location>
        <begin position="1473"/>
        <end position="1483"/>
    </location>
</feature>
<evidence type="ECO:0000256" key="8">
    <source>
        <dbReference type="ARBA" id="ARBA00022753"/>
    </source>
</evidence>